<evidence type="ECO:0000256" key="11">
    <source>
        <dbReference type="ARBA" id="ARBA00022915"/>
    </source>
</evidence>
<evidence type="ECO:0000256" key="5">
    <source>
        <dbReference type="ARBA" id="ARBA00010122"/>
    </source>
</evidence>
<dbReference type="NCBIfam" id="NF005154">
    <property type="entry name" value="PRK06635.1-2"/>
    <property type="match status" value="1"/>
</dbReference>
<evidence type="ECO:0000313" key="20">
    <source>
        <dbReference type="Proteomes" id="UP000249579"/>
    </source>
</evidence>
<dbReference type="GO" id="GO:0004072">
    <property type="term" value="F:aspartate kinase activity"/>
    <property type="evidence" value="ECO:0007669"/>
    <property type="project" value="UniProtKB-EC"/>
</dbReference>
<dbReference type="Proteomes" id="UP000249579">
    <property type="component" value="Unassembled WGS sequence"/>
</dbReference>
<name>A0A328A915_9STAP</name>
<dbReference type="NCBIfam" id="TIGR00657">
    <property type="entry name" value="asp_kinases"/>
    <property type="match status" value="1"/>
</dbReference>
<keyword evidence="7 15" id="KW-0808">Transferase</keyword>
<dbReference type="Gene3D" id="3.40.1160.10">
    <property type="entry name" value="Acetylglutamate kinase-like"/>
    <property type="match status" value="1"/>
</dbReference>
<feature type="binding site" evidence="14">
    <location>
        <begin position="28"/>
        <end position="31"/>
    </location>
    <ligand>
        <name>ATP</name>
        <dbReference type="ChEBI" id="CHEBI:30616"/>
    </ligand>
</feature>
<feature type="binding site" evidence="14">
    <location>
        <position position="204"/>
    </location>
    <ligand>
        <name>ATP</name>
        <dbReference type="ChEBI" id="CHEBI:30616"/>
    </ligand>
</feature>
<evidence type="ECO:0000256" key="13">
    <source>
        <dbReference type="ARBA" id="ARBA00047872"/>
    </source>
</evidence>
<dbReference type="InterPro" id="IPR054352">
    <property type="entry name" value="ACT_Aspartokinase"/>
</dbReference>
<comment type="function">
    <text evidence="1">Catalyzes the phosphorylation of the beta-carboxyl group of aspartic acid with ATP to yield 4-phospho-L-aspartate, which is involved in the branched biosynthetic pathway leading to the biosynthesis of amino acids threonine, isoleucine and methionine.</text>
</comment>
<dbReference type="PROSITE" id="PS00324">
    <property type="entry name" value="ASPARTOKINASE"/>
    <property type="match status" value="1"/>
</dbReference>
<dbReference type="AlphaFoldDB" id="A0A328A915"/>
<dbReference type="InterPro" id="IPR041740">
    <property type="entry name" value="AKii-LysC-BS"/>
</dbReference>
<dbReference type="SUPFAM" id="SSF53633">
    <property type="entry name" value="Carbamate kinase-like"/>
    <property type="match status" value="1"/>
</dbReference>
<feature type="binding site" evidence="14">
    <location>
        <position position="68"/>
    </location>
    <ligand>
        <name>substrate</name>
    </ligand>
</feature>
<dbReference type="CDD" id="cd04261">
    <property type="entry name" value="AAK_AKii-LysC-BS"/>
    <property type="match status" value="1"/>
</dbReference>
<dbReference type="SUPFAM" id="SSF55021">
    <property type="entry name" value="ACT-like"/>
    <property type="match status" value="2"/>
</dbReference>
<dbReference type="NCBIfam" id="NF005155">
    <property type="entry name" value="PRK06635.1-4"/>
    <property type="match status" value="1"/>
</dbReference>
<evidence type="ECO:0000256" key="9">
    <source>
        <dbReference type="ARBA" id="ARBA00022777"/>
    </source>
</evidence>
<sequence>MTLAGGNKLITENSIQTEEKVNNIKVLKFGGSSVADFNKIRHIADYLKKRVEQKEKLVVVVSAMGKTTDALLKNVATLSERPKESALAMLLTTGEQQTIAYLSIILNDLSVESVALTGAQAGIRTEGHHLKSKIQTINTTKLQALFKTKDIIIVAGFQGINHEDELTTLGRGGSDTTAVALAASLQASCEIYSDVTGIFGTDPRVYPETKKMDYVSFEEMMELSSLGAGVLETRCIEIAYNNNTKIYTGKTLSEEKGTWIVPNEQIIERKAVTGIALDEDMNYVTLSYPMHDTKVLTSLYELLEQNQINIDMISQTVNIDGMQLSFTMKNTEQYQIKAIIDQLTASYPALLHEIKDNYAKVSIIGSGMRDMSGVASKVFMSLIEEQIAYYQVSTSEISISLVVDAGNAKQAVQILCKKFNV</sequence>
<keyword evidence="11" id="KW-0220">Diaminopimelate biosynthesis</keyword>
<dbReference type="CDD" id="cd04923">
    <property type="entry name" value="ACT_AK-LysC-DapG-like_2"/>
    <property type="match status" value="1"/>
</dbReference>
<dbReference type="EC" id="2.7.2.4" evidence="15"/>
<evidence type="ECO:0000256" key="14">
    <source>
        <dbReference type="PIRSR" id="PIRSR000726-1"/>
    </source>
</evidence>
<comment type="caution">
    <text evidence="19">The sequence shown here is derived from an EMBL/GenBank/DDBJ whole genome shotgun (WGS) entry which is preliminary data.</text>
</comment>
<feature type="binding site" evidence="14">
    <location>
        <position position="95"/>
    </location>
    <ligand>
        <name>substrate</name>
    </ligand>
</feature>
<evidence type="ECO:0000256" key="12">
    <source>
        <dbReference type="ARBA" id="ARBA00023154"/>
    </source>
</evidence>
<keyword evidence="12" id="KW-0457">Lysine biosynthesis</keyword>
<gene>
    <name evidence="19" type="ORF">BHX94_03445</name>
</gene>
<dbReference type="UniPathway" id="UPA00034">
    <property type="reaction ID" value="UER00015"/>
</dbReference>
<organism evidence="19 20">
    <name type="scientific">Macrococcoides bohemicum</name>
    <dbReference type="NCBI Taxonomy" id="1903056"/>
    <lineage>
        <taxon>Bacteria</taxon>
        <taxon>Bacillati</taxon>
        <taxon>Bacillota</taxon>
        <taxon>Bacilli</taxon>
        <taxon>Bacillales</taxon>
        <taxon>Staphylococcaceae</taxon>
        <taxon>Macrococcoides</taxon>
    </lineage>
</organism>
<dbReference type="InterPro" id="IPR005260">
    <property type="entry name" value="Asp_kin_monofn"/>
</dbReference>
<evidence type="ECO:0000256" key="15">
    <source>
        <dbReference type="RuleBase" id="RU003448"/>
    </source>
</evidence>
<accession>A0A328A915</accession>
<dbReference type="UniPathway" id="UPA00050">
    <property type="reaction ID" value="UER00461"/>
</dbReference>
<keyword evidence="10 14" id="KW-0067">ATP-binding</keyword>
<evidence type="ECO:0000256" key="6">
    <source>
        <dbReference type="ARBA" id="ARBA00022605"/>
    </source>
</evidence>
<comment type="catalytic activity">
    <reaction evidence="13 15">
        <text>L-aspartate + ATP = 4-phospho-L-aspartate + ADP</text>
        <dbReference type="Rhea" id="RHEA:23776"/>
        <dbReference type="ChEBI" id="CHEBI:29991"/>
        <dbReference type="ChEBI" id="CHEBI:30616"/>
        <dbReference type="ChEBI" id="CHEBI:57535"/>
        <dbReference type="ChEBI" id="CHEBI:456216"/>
        <dbReference type="EC" id="2.7.2.4"/>
    </reaction>
</comment>
<evidence type="ECO:0000256" key="7">
    <source>
        <dbReference type="ARBA" id="ARBA00022679"/>
    </source>
</evidence>
<dbReference type="Pfam" id="PF00696">
    <property type="entry name" value="AA_kinase"/>
    <property type="match status" value="1"/>
</dbReference>
<keyword evidence="9 15" id="KW-0418">Kinase</keyword>
<dbReference type="PANTHER" id="PTHR21499">
    <property type="entry name" value="ASPARTATE KINASE"/>
    <property type="match status" value="1"/>
</dbReference>
<keyword evidence="8 14" id="KW-0547">Nucleotide-binding</keyword>
<evidence type="ECO:0000259" key="18">
    <source>
        <dbReference type="Pfam" id="PF22468"/>
    </source>
</evidence>
<dbReference type="InterPro" id="IPR001341">
    <property type="entry name" value="Asp_kinase"/>
</dbReference>
<evidence type="ECO:0000256" key="8">
    <source>
        <dbReference type="ARBA" id="ARBA00022741"/>
    </source>
</evidence>
<dbReference type="InterPro" id="IPR001048">
    <property type="entry name" value="Asp/Glu/Uridylate_kinase"/>
</dbReference>
<dbReference type="Pfam" id="PF22468">
    <property type="entry name" value="ACT_9"/>
    <property type="match status" value="1"/>
</dbReference>
<dbReference type="PIRSF" id="PIRSF000726">
    <property type="entry name" value="Asp_kin"/>
    <property type="match status" value="1"/>
</dbReference>
<comment type="pathway">
    <text evidence="3 16">Amino-acid biosynthesis; L-methionine biosynthesis via de novo pathway; L-homoserine from L-aspartate: step 1/3.</text>
</comment>
<evidence type="ECO:0000256" key="3">
    <source>
        <dbReference type="ARBA" id="ARBA00004986"/>
    </source>
</evidence>
<dbReference type="PANTHER" id="PTHR21499:SF68">
    <property type="entry name" value="ASPARTOKINASE 2"/>
    <property type="match status" value="1"/>
</dbReference>
<dbReference type="GO" id="GO:0009089">
    <property type="term" value="P:lysine biosynthetic process via diaminopimelate"/>
    <property type="evidence" value="ECO:0007669"/>
    <property type="project" value="UniProtKB-UniPathway"/>
</dbReference>
<dbReference type="NCBIfam" id="NF005161">
    <property type="entry name" value="PRK06635.2-5"/>
    <property type="match status" value="1"/>
</dbReference>
<comment type="similarity">
    <text evidence="5 15">Belongs to the aspartokinase family.</text>
</comment>
<feature type="domain" description="Aspartate/glutamate/uridylate kinase" evidence="17">
    <location>
        <begin position="24"/>
        <end position="247"/>
    </location>
</feature>
<dbReference type="OrthoDB" id="9799110at2"/>
<dbReference type="GO" id="GO:0009088">
    <property type="term" value="P:threonine biosynthetic process"/>
    <property type="evidence" value="ECO:0007669"/>
    <property type="project" value="UniProtKB-UniPathway"/>
</dbReference>
<evidence type="ECO:0000259" key="17">
    <source>
        <dbReference type="Pfam" id="PF00696"/>
    </source>
</evidence>
<proteinExistence type="inferred from homology"/>
<feature type="domain" description="Aspartokinase ACT" evidence="18">
    <location>
        <begin position="361"/>
        <end position="419"/>
    </location>
</feature>
<dbReference type="UniPathway" id="UPA00051">
    <property type="reaction ID" value="UER00462"/>
</dbReference>
<dbReference type="InterPro" id="IPR018042">
    <property type="entry name" value="Aspartate_kinase_CS"/>
</dbReference>
<evidence type="ECO:0000313" key="19">
    <source>
        <dbReference type="EMBL" id="RAK50646.1"/>
    </source>
</evidence>
<evidence type="ECO:0000256" key="1">
    <source>
        <dbReference type="ARBA" id="ARBA00003121"/>
    </source>
</evidence>
<evidence type="ECO:0000256" key="2">
    <source>
        <dbReference type="ARBA" id="ARBA00004766"/>
    </source>
</evidence>
<dbReference type="EMBL" id="PZJG01000001">
    <property type="protein sequence ID" value="RAK50646.1"/>
    <property type="molecule type" value="Genomic_DNA"/>
</dbReference>
<comment type="pathway">
    <text evidence="2 16">Amino-acid biosynthesis; L-lysine biosynthesis via DAP pathway; (S)-tetrahydrodipicolinate from L-aspartate: step 1/4.</text>
</comment>
<evidence type="ECO:0000256" key="10">
    <source>
        <dbReference type="ARBA" id="ARBA00022840"/>
    </source>
</evidence>
<dbReference type="InterPro" id="IPR045865">
    <property type="entry name" value="ACT-like_dom_sf"/>
</dbReference>
<protein>
    <recommendedName>
        <fullName evidence="15">Aspartokinase</fullName>
        <ecNumber evidence="15">2.7.2.4</ecNumber>
    </recommendedName>
</protein>
<dbReference type="Gene3D" id="3.30.2130.10">
    <property type="entry name" value="VC0802-like"/>
    <property type="match status" value="1"/>
</dbReference>
<reference evidence="19 20" key="1">
    <citation type="journal article" date="2018" name="Front. Microbiol.">
        <title>Description and Comparative Genomics of Macrococcus caseolyticus subsp. hominis subsp. nov., Macrococcus goetzii sp. nov., Macrococcus epidermidis sp. nov., and Macrococcus bohemicus sp. nov., Novel Macrococci From Human Clinical Material With Virulence Potential and Suspected Uptake of Foreign DNA by Natural Transformation.</title>
        <authorList>
            <person name="Maslanova I."/>
            <person name="Wertheimer Z."/>
            <person name="Sedlacek I."/>
            <person name="Svec P."/>
            <person name="Indrakova A."/>
            <person name="Kovarovic V."/>
            <person name="Schumann P."/>
            <person name="Sproer C."/>
            <person name="Kralova S."/>
            <person name="Sedo O."/>
            <person name="Kristofova L."/>
            <person name="Vrbovska V."/>
            <person name="Fuzik T."/>
            <person name="Petras P."/>
            <person name="Zdrahal Z."/>
            <person name="Ruzickova V."/>
            <person name="Doskar J."/>
            <person name="Pantucek R."/>
        </authorList>
    </citation>
    <scope>NUCLEOTIDE SEQUENCE [LARGE SCALE GENOMIC DNA]</scope>
    <source>
        <strain evidence="19 20">03/115</strain>
    </source>
</reference>
<dbReference type="GO" id="GO:0019877">
    <property type="term" value="P:diaminopimelate biosynthetic process"/>
    <property type="evidence" value="ECO:0007669"/>
    <property type="project" value="UniProtKB-KW"/>
</dbReference>
<dbReference type="GO" id="GO:0005829">
    <property type="term" value="C:cytosol"/>
    <property type="evidence" value="ECO:0007669"/>
    <property type="project" value="TreeGrafter"/>
</dbReference>
<comment type="pathway">
    <text evidence="4 16">Amino-acid biosynthesis; L-threonine biosynthesis; L-threonine from L-aspartate: step 1/5.</text>
</comment>
<dbReference type="InterPro" id="IPR036393">
    <property type="entry name" value="AceGlu_kinase-like_sf"/>
</dbReference>
<dbReference type="GO" id="GO:0005524">
    <property type="term" value="F:ATP binding"/>
    <property type="evidence" value="ECO:0007669"/>
    <property type="project" value="UniProtKB-KW"/>
</dbReference>
<dbReference type="GO" id="GO:0009090">
    <property type="term" value="P:homoserine biosynthetic process"/>
    <property type="evidence" value="ECO:0007669"/>
    <property type="project" value="TreeGrafter"/>
</dbReference>
<evidence type="ECO:0000256" key="16">
    <source>
        <dbReference type="RuleBase" id="RU004249"/>
    </source>
</evidence>
<keyword evidence="6 16" id="KW-0028">Amino-acid biosynthesis</keyword>
<evidence type="ECO:0000256" key="4">
    <source>
        <dbReference type="ARBA" id="ARBA00005139"/>
    </source>
</evidence>